<evidence type="ECO:0000256" key="2">
    <source>
        <dbReference type="ARBA" id="ARBA00022842"/>
    </source>
</evidence>
<reference evidence="3" key="1">
    <citation type="submission" date="2020-08" db="EMBL/GenBank/DDBJ databases">
        <title>Functional genomics of gut bacteria from endangered species of beetles.</title>
        <authorList>
            <person name="Carlos-Shanley C."/>
        </authorList>
    </citation>
    <scope>NUCLEOTIDE SEQUENCE [LARGE SCALE GENOMIC DNA]</scope>
    <source>
        <strain evidence="3">S00060</strain>
    </source>
</reference>
<proteinExistence type="predicted"/>
<gene>
    <name evidence="3" type="ORF">HNP21_005821</name>
</gene>
<dbReference type="InterPro" id="IPR023198">
    <property type="entry name" value="PGP-like_dom2"/>
</dbReference>
<dbReference type="AlphaFoldDB" id="A0A7W3NGP1"/>
<dbReference type="GO" id="GO:0008967">
    <property type="term" value="F:phosphoglycolate phosphatase activity"/>
    <property type="evidence" value="ECO:0007669"/>
    <property type="project" value="UniProtKB-EC"/>
</dbReference>
<evidence type="ECO:0000313" key="3">
    <source>
        <dbReference type="EMBL" id="MBA9042683.1"/>
    </source>
</evidence>
<protein>
    <submittedName>
        <fullName evidence="3">Phosphoglycolate phosphatase</fullName>
        <ecNumber evidence="3">3.1.3.18</ecNumber>
    </submittedName>
</protein>
<dbReference type="PANTHER" id="PTHR43434">
    <property type="entry name" value="PHOSPHOGLYCOLATE PHOSPHATASE"/>
    <property type="match status" value="1"/>
</dbReference>
<dbReference type="NCBIfam" id="TIGR01549">
    <property type="entry name" value="HAD-SF-IA-v1"/>
    <property type="match status" value="1"/>
</dbReference>
<dbReference type="Gene3D" id="1.10.150.240">
    <property type="entry name" value="Putative phosphatase, domain 2"/>
    <property type="match status" value="1"/>
</dbReference>
<evidence type="ECO:0000313" key="4">
    <source>
        <dbReference type="Proteomes" id="UP000543174"/>
    </source>
</evidence>
<comment type="caution">
    <text evidence="3">The sequence shown here is derived from an EMBL/GenBank/DDBJ whole genome shotgun (WGS) entry which is preliminary data.</text>
</comment>
<keyword evidence="4" id="KW-1185">Reference proteome</keyword>
<dbReference type="Proteomes" id="UP000543174">
    <property type="component" value="Unassembled WGS sequence"/>
</dbReference>
<dbReference type="Gene3D" id="3.40.50.1000">
    <property type="entry name" value="HAD superfamily/HAD-like"/>
    <property type="match status" value="1"/>
</dbReference>
<sequence>MKKVILFNFNGTIVNTKLLAIDIFNEIAKKQGYKKISEEEVLHLSTLSIRDRCKTLNVPIYKMPLVGIAVKRRYQTFIPNLTPVLEISEILKELKKQGYKLGFLTSNKKDVTSEFLINNSINTFDYSQYTFNPFSKSKDISVFLKNNKLKKEEVIYIGDELRDIKAAKKNGLLCIAVSWGYDSLDLLSTGNADFVAKQPKDILDILSGT</sequence>
<dbReference type="EMBL" id="JACJHT010000016">
    <property type="protein sequence ID" value="MBA9042683.1"/>
    <property type="molecule type" value="Genomic_DNA"/>
</dbReference>
<dbReference type="InterPro" id="IPR036412">
    <property type="entry name" value="HAD-like_sf"/>
</dbReference>
<name>A0A7W3NGP1_PRIAR</name>
<evidence type="ECO:0000256" key="1">
    <source>
        <dbReference type="ARBA" id="ARBA00022801"/>
    </source>
</evidence>
<accession>A0A7W3NGP1</accession>
<dbReference type="PANTHER" id="PTHR43434:SF13">
    <property type="entry name" value="PHOSPHOGLYCOLATE PHOSPHATASE"/>
    <property type="match status" value="1"/>
</dbReference>
<keyword evidence="2" id="KW-0460">Magnesium</keyword>
<dbReference type="InterPro" id="IPR050155">
    <property type="entry name" value="HAD-like_hydrolase_sf"/>
</dbReference>
<dbReference type="GO" id="GO:0005829">
    <property type="term" value="C:cytosol"/>
    <property type="evidence" value="ECO:0007669"/>
    <property type="project" value="TreeGrafter"/>
</dbReference>
<keyword evidence="1 3" id="KW-0378">Hydrolase</keyword>
<dbReference type="RefSeq" id="WP_182528142.1">
    <property type="nucleotide sequence ID" value="NZ_JACJHT010000016.1"/>
</dbReference>
<dbReference type="SUPFAM" id="SSF56784">
    <property type="entry name" value="HAD-like"/>
    <property type="match status" value="1"/>
</dbReference>
<dbReference type="InterPro" id="IPR041492">
    <property type="entry name" value="HAD_2"/>
</dbReference>
<dbReference type="GO" id="GO:0006281">
    <property type="term" value="P:DNA repair"/>
    <property type="evidence" value="ECO:0007669"/>
    <property type="project" value="TreeGrafter"/>
</dbReference>
<dbReference type="InterPro" id="IPR023214">
    <property type="entry name" value="HAD_sf"/>
</dbReference>
<organism evidence="3 4">
    <name type="scientific">Priestia aryabhattai</name>
    <name type="common">Bacillus aryabhattai</name>
    <dbReference type="NCBI Taxonomy" id="412384"/>
    <lineage>
        <taxon>Bacteria</taxon>
        <taxon>Bacillati</taxon>
        <taxon>Bacillota</taxon>
        <taxon>Bacilli</taxon>
        <taxon>Bacillales</taxon>
        <taxon>Bacillaceae</taxon>
        <taxon>Priestia</taxon>
    </lineage>
</organism>
<dbReference type="Pfam" id="PF13419">
    <property type="entry name" value="HAD_2"/>
    <property type="match status" value="1"/>
</dbReference>
<dbReference type="EC" id="3.1.3.18" evidence="3"/>
<dbReference type="InterPro" id="IPR006439">
    <property type="entry name" value="HAD-SF_hydro_IA"/>
</dbReference>